<dbReference type="AlphaFoldDB" id="A0A9P7UUP1"/>
<reference evidence="4" key="1">
    <citation type="journal article" date="2021" name="Genome Biol. Evol.">
        <title>The assembled and annotated genome of the fairy-ring fungus Marasmius oreades.</title>
        <authorList>
            <person name="Hiltunen M."/>
            <person name="Ament-Velasquez S.L."/>
            <person name="Johannesson H."/>
        </authorList>
    </citation>
    <scope>NUCLEOTIDE SEQUENCE</scope>
    <source>
        <strain evidence="4">03SP1</strain>
    </source>
</reference>
<dbReference type="EMBL" id="CM032183">
    <property type="protein sequence ID" value="KAG7094505.1"/>
    <property type="molecule type" value="Genomic_DNA"/>
</dbReference>
<evidence type="ECO:0000256" key="1">
    <source>
        <dbReference type="SAM" id="MobiDB-lite"/>
    </source>
</evidence>
<keyword evidence="2" id="KW-1133">Transmembrane helix</keyword>
<feature type="domain" description="DUF6535" evidence="3">
    <location>
        <begin position="35"/>
        <end position="207"/>
    </location>
</feature>
<dbReference type="GeneID" id="66074411"/>
<name>A0A9P7UUP1_9AGAR</name>
<feature type="transmembrane region" description="Helical" evidence="2">
    <location>
        <begin position="182"/>
        <end position="205"/>
    </location>
</feature>
<dbReference type="InterPro" id="IPR045338">
    <property type="entry name" value="DUF6535"/>
</dbReference>
<keyword evidence="2" id="KW-0472">Membrane</keyword>
<feature type="compositionally biased region" description="Basic and acidic residues" evidence="1">
    <location>
        <begin position="9"/>
        <end position="26"/>
    </location>
</feature>
<dbReference type="Proteomes" id="UP001049176">
    <property type="component" value="Chromosome 3"/>
</dbReference>
<comment type="caution">
    <text evidence="4">The sequence shown here is derived from an EMBL/GenBank/DDBJ whole genome shotgun (WGS) entry which is preliminary data.</text>
</comment>
<evidence type="ECO:0000259" key="3">
    <source>
        <dbReference type="Pfam" id="PF20153"/>
    </source>
</evidence>
<dbReference type="Pfam" id="PF20153">
    <property type="entry name" value="DUF6535"/>
    <property type="match status" value="1"/>
</dbReference>
<feature type="region of interest" description="Disordered" evidence="1">
    <location>
        <begin position="1"/>
        <end position="26"/>
    </location>
</feature>
<gene>
    <name evidence="4" type="ORF">E1B28_005335</name>
</gene>
<evidence type="ECO:0000313" key="5">
    <source>
        <dbReference type="Proteomes" id="UP001049176"/>
    </source>
</evidence>
<dbReference type="OrthoDB" id="3235960at2759"/>
<feature type="transmembrane region" description="Helical" evidence="2">
    <location>
        <begin position="126"/>
        <end position="144"/>
    </location>
</feature>
<keyword evidence="5" id="KW-1185">Reference proteome</keyword>
<protein>
    <recommendedName>
        <fullName evidence="3">DUF6535 domain-containing protein</fullName>
    </recommendedName>
</protein>
<dbReference type="RefSeq" id="XP_043010975.1">
    <property type="nucleotide sequence ID" value="XM_043149891.1"/>
</dbReference>
<feature type="transmembrane region" description="Helical" evidence="2">
    <location>
        <begin position="211"/>
        <end position="236"/>
    </location>
</feature>
<organism evidence="4 5">
    <name type="scientific">Marasmius oreades</name>
    <name type="common">fairy-ring Marasmius</name>
    <dbReference type="NCBI Taxonomy" id="181124"/>
    <lineage>
        <taxon>Eukaryota</taxon>
        <taxon>Fungi</taxon>
        <taxon>Dikarya</taxon>
        <taxon>Basidiomycota</taxon>
        <taxon>Agaricomycotina</taxon>
        <taxon>Agaricomycetes</taxon>
        <taxon>Agaricomycetidae</taxon>
        <taxon>Agaricales</taxon>
        <taxon>Marasmiineae</taxon>
        <taxon>Marasmiaceae</taxon>
        <taxon>Marasmius</taxon>
    </lineage>
</organism>
<keyword evidence="2" id="KW-0812">Transmembrane</keyword>
<sequence length="469" mass="54225">MTSVSATLRETRASSEDRQEARDMNVEKPTLRESWDVIMKTVDTLDDDLVKGYKEDIDTLLVFAGLFSAVVTAFTVESYQWLQEDTLDKSVALLTQIAQQMSNPGQTSPSPTPFAPSSSAVRINTFWFLSLTLALVDALFGLLCKQWVREYQRKTNTKTPGQALALRWLRYQSFERWHVPKILASLPILLEVALFLFLAGLLELLWSQHHIPFSIALAVIGPAVLFYLITTILPGLRTIHQALRIHPYFACDKKELYPMLIAHLPLIDFICPYKSPQSWLSFRVFSAIYYLPGCRWLLHYFLVKVNRYWYPDWDLNFEDLDRRIKKDVLHLSSWSSLDVDVIQRFSSIKRCPDLYALKGLRWLVEETRDTPSMVPHLKNVLAVLDPHSVMPAIFDRWDSPYQKAMWNVFDVYAALESSPGYNENSGLFDDQSSFHNSVIVSRTLCFQYCLNTFDGSWEVWDSSKFMHFV</sequence>
<proteinExistence type="predicted"/>
<accession>A0A9P7UUP1</accession>
<evidence type="ECO:0000313" key="4">
    <source>
        <dbReference type="EMBL" id="KAG7094505.1"/>
    </source>
</evidence>
<feature type="transmembrane region" description="Helical" evidence="2">
    <location>
        <begin position="60"/>
        <end position="82"/>
    </location>
</feature>
<dbReference type="KEGG" id="more:E1B28_005335"/>
<evidence type="ECO:0000256" key="2">
    <source>
        <dbReference type="SAM" id="Phobius"/>
    </source>
</evidence>